<dbReference type="CDD" id="cd00229">
    <property type="entry name" value="SGNH_hydrolase"/>
    <property type="match status" value="1"/>
</dbReference>
<sequence>MFVPGADATLGETLGTVLNGWEYTLPLEFLRKGQAYMGSSTRLRRVMNDLMAGKPVSVTVLGGSISTGAVASRKQASTDPNDLWSLVRIYMQKNLDESITFSNNARSATRSYITSLCLEKFLDDTSDLVFVEFIANDGSEMDVSYVDNQKARFFERFLRNIMRKPKAPAVVMMQFMVNEMAFPPEGQDGKPKRGYMATPEDTYYNLAQYYDIPTLSFRYATYQLGETGVIPGFDWATLMGPDRLHPADKGHKVAADLVVYLLQQTLIGLQLHPAGAAEAASATAPLPPPMYDGNEVGTSTPICAMGKNMTEFIVSDAGWRQMQNTDNPMYPTDGYETTSPGQPLSFQVDTTSPDGRPVTVFFLYTRAQSGIGTAQITCGNGCKCGPEYLDGSLTYNQVVTFIDSITPTAAPACQINVALASNSTAGSKLRISGIAVTSDPGSLNTARIGEEKYMAWLLGENWAA</sequence>
<dbReference type="Proteomes" id="UP000256970">
    <property type="component" value="Unassembled WGS sequence"/>
</dbReference>
<protein>
    <recommendedName>
        <fullName evidence="3">SGNH hydrolase-type esterase domain-containing protein</fullName>
    </recommendedName>
</protein>
<dbReference type="Gene3D" id="3.40.50.1110">
    <property type="entry name" value="SGNH hydrolase"/>
    <property type="match status" value="1"/>
</dbReference>
<dbReference type="PANTHER" id="PTHR34407">
    <property type="entry name" value="EXPRESSED PROTEIN"/>
    <property type="match status" value="1"/>
</dbReference>
<evidence type="ECO:0008006" key="3">
    <source>
        <dbReference type="Google" id="ProtNLM"/>
    </source>
</evidence>
<evidence type="ECO:0000313" key="2">
    <source>
        <dbReference type="Proteomes" id="UP000256970"/>
    </source>
</evidence>
<keyword evidence="2" id="KW-1185">Reference proteome</keyword>
<dbReference type="EMBL" id="FNXT01001137">
    <property type="protein sequence ID" value="SZX72411.1"/>
    <property type="molecule type" value="Genomic_DNA"/>
</dbReference>
<proteinExistence type="predicted"/>
<gene>
    <name evidence="1" type="ORF">BQ4739_LOCUS12593</name>
</gene>
<dbReference type="PANTHER" id="PTHR34407:SF1">
    <property type="entry name" value="SGNH HYDROLASE-TYPE ESTERASE DOMAIN-CONTAINING PROTEIN"/>
    <property type="match status" value="1"/>
</dbReference>
<reference evidence="1 2" key="1">
    <citation type="submission" date="2016-10" db="EMBL/GenBank/DDBJ databases">
        <authorList>
            <person name="Cai Z."/>
        </authorList>
    </citation>
    <scope>NUCLEOTIDE SEQUENCE [LARGE SCALE GENOMIC DNA]</scope>
</reference>
<dbReference type="AlphaFoldDB" id="A0A383W4K4"/>
<accession>A0A383W4K4</accession>
<name>A0A383W4K4_TETOB</name>
<dbReference type="InterPro" id="IPR036514">
    <property type="entry name" value="SGNH_hydro_sf"/>
</dbReference>
<dbReference type="SUPFAM" id="SSF52266">
    <property type="entry name" value="SGNH hydrolase"/>
    <property type="match status" value="1"/>
</dbReference>
<organism evidence="1 2">
    <name type="scientific">Tetradesmus obliquus</name>
    <name type="common">Green alga</name>
    <name type="synonym">Acutodesmus obliquus</name>
    <dbReference type="NCBI Taxonomy" id="3088"/>
    <lineage>
        <taxon>Eukaryota</taxon>
        <taxon>Viridiplantae</taxon>
        <taxon>Chlorophyta</taxon>
        <taxon>core chlorophytes</taxon>
        <taxon>Chlorophyceae</taxon>
        <taxon>CS clade</taxon>
        <taxon>Sphaeropleales</taxon>
        <taxon>Scenedesmaceae</taxon>
        <taxon>Tetradesmus</taxon>
    </lineage>
</organism>
<evidence type="ECO:0000313" key="1">
    <source>
        <dbReference type="EMBL" id="SZX72411.1"/>
    </source>
</evidence>